<keyword evidence="2" id="KW-0560">Oxidoreductase</keyword>
<dbReference type="InterPro" id="IPR006311">
    <property type="entry name" value="TAT_signal"/>
</dbReference>
<sequence>MTQTSRRRFLEATAAGMAATLLPGCVSRSSEPQMPVPYELGKPLPWVNWAGNQHCLPAQRLGPASESEVVDILRQAKGVVRAVGSSHSFSGVVPTNDTLVATDLLSGLASHDAQTLQAELWGGTRLHDVGPLLESVGQALVNMPDMDYPSLAGSIATSVHGTGPRFGSMSNYVAGITLATPSGELLDCSATQNAEIFNAARASLGALGIATRIRMQNQAAFQLTEVNRIEKTEDVLADLDKRMAQHRHFEFLPLPHSDFCVTVATDLAKPGDSKAGEDDPQVVLDLRKIFNAVGWMPNSSAVYDWLLKTLLGGAGSTINTGPSYKVFPHVRVVRFREMEYTVPLESGPACVREILKTMRDKKIPVCFPLEYRHVGADDIWLSMFEGQPGASISVHQFGDTDYRLYFAEIEPIFWKYKGRPHWGKIHTLDAARLAPLYSRHWKDFHEVRRSLDPQGKMLNTHLKHIFGA</sequence>
<dbReference type="Gene3D" id="3.30.70.2520">
    <property type="match status" value="1"/>
</dbReference>
<dbReference type="InterPro" id="IPR007173">
    <property type="entry name" value="ALO_C"/>
</dbReference>
<dbReference type="GO" id="GO:0016020">
    <property type="term" value="C:membrane"/>
    <property type="evidence" value="ECO:0007669"/>
    <property type="project" value="InterPro"/>
</dbReference>
<dbReference type="Gene3D" id="3.30.465.10">
    <property type="match status" value="1"/>
</dbReference>
<keyword evidence="1" id="KW-0274">FAD</keyword>
<dbReference type="GO" id="GO:0003885">
    <property type="term" value="F:D-arabinono-1,4-lactone oxidase activity"/>
    <property type="evidence" value="ECO:0007669"/>
    <property type="project" value="InterPro"/>
</dbReference>
<evidence type="ECO:0000256" key="2">
    <source>
        <dbReference type="ARBA" id="ARBA00023002"/>
    </source>
</evidence>
<dbReference type="InterPro" id="IPR010031">
    <property type="entry name" value="FAD_lactone_oxidase-like"/>
</dbReference>
<dbReference type="InterPro" id="IPR036318">
    <property type="entry name" value="FAD-bd_PCMH-like_sf"/>
</dbReference>
<dbReference type="RefSeq" id="WP_183444071.1">
    <property type="nucleotide sequence ID" value="NZ_JACHXD010000030.1"/>
</dbReference>
<dbReference type="PROSITE" id="PS51387">
    <property type="entry name" value="FAD_PCMH"/>
    <property type="match status" value="1"/>
</dbReference>
<keyword evidence="1" id="KW-0285">Flavoprotein</keyword>
<dbReference type="GO" id="GO:0071949">
    <property type="term" value="F:FAD binding"/>
    <property type="evidence" value="ECO:0007669"/>
    <property type="project" value="InterPro"/>
</dbReference>
<protein>
    <submittedName>
        <fullName evidence="4">FAD-linked oxidoreductase</fullName>
    </submittedName>
</protein>
<dbReference type="Proteomes" id="UP000541535">
    <property type="component" value="Unassembled WGS sequence"/>
</dbReference>
<proteinExistence type="predicted"/>
<keyword evidence="5" id="KW-1185">Reference proteome</keyword>
<dbReference type="InterPro" id="IPR016171">
    <property type="entry name" value="Vanillyl_alc_oxidase_C-sub2"/>
</dbReference>
<dbReference type="EMBL" id="JACHXD010000030">
    <property type="protein sequence ID" value="MBB3122416.1"/>
    <property type="molecule type" value="Genomic_DNA"/>
</dbReference>
<comment type="caution">
    <text evidence="4">The sequence shown here is derived from an EMBL/GenBank/DDBJ whole genome shotgun (WGS) entry which is preliminary data.</text>
</comment>
<dbReference type="Pfam" id="PF04030">
    <property type="entry name" value="ALO"/>
    <property type="match status" value="1"/>
</dbReference>
<dbReference type="AlphaFoldDB" id="A0A7W5BFX8"/>
<evidence type="ECO:0000313" key="4">
    <source>
        <dbReference type="EMBL" id="MBB3122416.1"/>
    </source>
</evidence>
<evidence type="ECO:0000313" key="5">
    <source>
        <dbReference type="Proteomes" id="UP000541535"/>
    </source>
</evidence>
<name>A0A7W5BFX8_9BURK</name>
<gene>
    <name evidence="4" type="ORF">FHS03_005517</name>
</gene>
<dbReference type="Gene3D" id="3.30.43.10">
    <property type="entry name" value="Uridine Diphospho-n-acetylenolpyruvylglucosamine Reductase, domain 2"/>
    <property type="match status" value="1"/>
</dbReference>
<dbReference type="PIRSF" id="PIRSF000136">
    <property type="entry name" value="LGO_GLO"/>
    <property type="match status" value="1"/>
</dbReference>
<evidence type="ECO:0000256" key="1">
    <source>
        <dbReference type="ARBA" id="ARBA00022827"/>
    </source>
</evidence>
<dbReference type="InterPro" id="IPR016166">
    <property type="entry name" value="FAD-bd_PCMH"/>
</dbReference>
<dbReference type="NCBIfam" id="TIGR01679">
    <property type="entry name" value="bact_FAD_ox"/>
    <property type="match status" value="1"/>
</dbReference>
<dbReference type="PANTHER" id="PTHR43762:SF1">
    <property type="entry name" value="D-ARABINONO-1,4-LACTONE OXIDASE"/>
    <property type="match status" value="1"/>
</dbReference>
<dbReference type="PANTHER" id="PTHR43762">
    <property type="entry name" value="L-GULONOLACTONE OXIDASE"/>
    <property type="match status" value="1"/>
</dbReference>
<dbReference type="SUPFAM" id="SSF56176">
    <property type="entry name" value="FAD-binding/transporter-associated domain-like"/>
    <property type="match status" value="1"/>
</dbReference>
<feature type="domain" description="FAD-binding PCMH-type" evidence="3">
    <location>
        <begin position="53"/>
        <end position="220"/>
    </location>
</feature>
<reference evidence="4 5" key="1">
    <citation type="submission" date="2020-08" db="EMBL/GenBank/DDBJ databases">
        <title>Genomic Encyclopedia of Type Strains, Phase III (KMG-III): the genomes of soil and plant-associated and newly described type strains.</title>
        <authorList>
            <person name="Whitman W."/>
        </authorList>
    </citation>
    <scope>NUCLEOTIDE SEQUENCE [LARGE SCALE GENOMIC DNA]</scope>
    <source>
        <strain evidence="4 5">CECT 8897</strain>
    </source>
</reference>
<dbReference type="InterPro" id="IPR006094">
    <property type="entry name" value="Oxid_FAD_bind_N"/>
</dbReference>
<organism evidence="4 5">
    <name type="scientific">Pseudoduganella violacea</name>
    <dbReference type="NCBI Taxonomy" id="1715466"/>
    <lineage>
        <taxon>Bacteria</taxon>
        <taxon>Pseudomonadati</taxon>
        <taxon>Pseudomonadota</taxon>
        <taxon>Betaproteobacteria</taxon>
        <taxon>Burkholderiales</taxon>
        <taxon>Oxalobacteraceae</taxon>
        <taxon>Telluria group</taxon>
        <taxon>Pseudoduganella</taxon>
    </lineage>
</organism>
<evidence type="ECO:0000259" key="3">
    <source>
        <dbReference type="PROSITE" id="PS51387"/>
    </source>
</evidence>
<accession>A0A7W5BFX8</accession>
<dbReference type="PROSITE" id="PS51318">
    <property type="entry name" value="TAT"/>
    <property type="match status" value="1"/>
</dbReference>
<dbReference type="InterPro" id="IPR016167">
    <property type="entry name" value="FAD-bd_PCMH_sub1"/>
</dbReference>
<dbReference type="Gene3D" id="1.10.45.10">
    <property type="entry name" value="Vanillyl-alcohol Oxidase, Chain A, domain 4"/>
    <property type="match status" value="1"/>
</dbReference>
<dbReference type="Pfam" id="PF01565">
    <property type="entry name" value="FAD_binding_4"/>
    <property type="match status" value="1"/>
</dbReference>
<dbReference type="InterPro" id="IPR016169">
    <property type="entry name" value="FAD-bd_PCMH_sub2"/>
</dbReference>